<evidence type="ECO:0000259" key="17">
    <source>
        <dbReference type="PROSITE" id="PS51068"/>
    </source>
</evidence>
<comment type="catalytic activity">
    <reaction evidence="1 15">
        <text>Hydrolysis of DNA containing ring-opened 7-methylguanine residues, releasing 2,6-diamino-4-hydroxy-5-(N-methyl)formamidopyrimidine.</text>
        <dbReference type="EC" id="3.2.2.23"/>
    </reaction>
</comment>
<comment type="catalytic activity">
    <reaction evidence="14 15">
        <text>2'-deoxyribonucleotide-(2'-deoxyribose 5'-phosphate)-2'-deoxyribonucleotide-DNA = a 3'-end 2'-deoxyribonucleotide-(2,3-dehydro-2,3-deoxyribose 5'-phosphate)-DNA + a 5'-end 5'-phospho-2'-deoxyribonucleoside-DNA + H(+)</text>
        <dbReference type="Rhea" id="RHEA:66592"/>
        <dbReference type="Rhea" id="RHEA-COMP:13180"/>
        <dbReference type="Rhea" id="RHEA-COMP:16897"/>
        <dbReference type="Rhea" id="RHEA-COMP:17067"/>
        <dbReference type="ChEBI" id="CHEBI:15378"/>
        <dbReference type="ChEBI" id="CHEBI:136412"/>
        <dbReference type="ChEBI" id="CHEBI:157695"/>
        <dbReference type="ChEBI" id="CHEBI:167181"/>
        <dbReference type="EC" id="4.2.99.18"/>
    </reaction>
</comment>
<keyword evidence="7 15" id="KW-0378">Hydrolase</keyword>
<reference evidence="18 19" key="1">
    <citation type="journal article" date="2014" name="Proc. Natl. Acad. Sci. U.S.A.">
        <title>Molecular dissection of the evolution of carbapenem-resistant multilocus sequence type 258 Klebsiella pneumoniae.</title>
        <authorList>
            <person name="Deleo F.R."/>
            <person name="Chen L."/>
            <person name="Porcella S.F."/>
            <person name="Martens C.A."/>
            <person name="Kobayashi S.D."/>
            <person name="Porter A.R."/>
            <person name="Chavda K.D."/>
            <person name="Jacobs M.R."/>
            <person name="Mathema B."/>
            <person name="Olsen R.J."/>
            <person name="Bonomo R.A."/>
            <person name="Musser J.M."/>
            <person name="Kreiswirth B.N."/>
        </authorList>
    </citation>
    <scope>NUCLEOTIDE SEQUENCE [LARGE SCALE GENOMIC DNA]</scope>
    <source>
        <strain evidence="18">30684/NJST258_2</strain>
    </source>
</reference>
<feature type="active site" description="Proton donor; for beta-elimination activity" evidence="15">
    <location>
        <position position="88"/>
    </location>
</feature>
<gene>
    <name evidence="15" type="primary">mutM</name>
    <name evidence="15" type="synonym">fpg</name>
    <name evidence="18" type="ORF">KPNJ2_00140</name>
</gene>
<dbReference type="InterPro" id="IPR015886">
    <property type="entry name" value="H2TH_FPG"/>
</dbReference>
<feature type="active site" description="Proton donor" evidence="15">
    <location>
        <position position="34"/>
    </location>
</feature>
<evidence type="ECO:0000256" key="9">
    <source>
        <dbReference type="ARBA" id="ARBA00023125"/>
    </source>
</evidence>
<keyword evidence="8 15" id="KW-0862">Zinc</keyword>
<evidence type="ECO:0000259" key="16">
    <source>
        <dbReference type="PROSITE" id="PS51066"/>
    </source>
</evidence>
<dbReference type="NCBIfam" id="NF002211">
    <property type="entry name" value="PRK01103.1"/>
    <property type="match status" value="1"/>
</dbReference>
<comment type="cofactor">
    <cofactor evidence="15">
        <name>Zn(2+)</name>
        <dbReference type="ChEBI" id="CHEBI:29105"/>
    </cofactor>
    <text evidence="15">Binds 1 zinc ion per subunit.</text>
</comment>
<feature type="binding site" evidence="15">
    <location>
        <position position="181"/>
    </location>
    <ligand>
        <name>DNA</name>
        <dbReference type="ChEBI" id="CHEBI:16991"/>
    </ligand>
</feature>
<evidence type="ECO:0000256" key="4">
    <source>
        <dbReference type="ARBA" id="ARBA00022723"/>
    </source>
</evidence>
<comment type="subunit">
    <text evidence="3 15">Monomer.</text>
</comment>
<evidence type="ECO:0000313" key="19">
    <source>
        <dbReference type="Proteomes" id="UP000019586"/>
    </source>
</evidence>
<evidence type="ECO:0000256" key="11">
    <source>
        <dbReference type="ARBA" id="ARBA00023239"/>
    </source>
</evidence>
<dbReference type="Pfam" id="PF01149">
    <property type="entry name" value="Fapy_DNA_glyco"/>
    <property type="match status" value="1"/>
</dbReference>
<dbReference type="KEGG" id="kps:KPNJ2_00140"/>
<evidence type="ECO:0000256" key="14">
    <source>
        <dbReference type="ARBA" id="ARBA00044632"/>
    </source>
</evidence>
<sequence length="300" mass="33915">MFLKLPHIAFTYSLFSHLSVKHNTSGKRRKIMPELPEVETSRRGIEPHLVGATILHAVVRNGRLRWPVSEEIYRLSDVPVLSVRRRAKYLLLELSDGWIIVHLGMSGSLRILSEELPAEKHDHVDLVMSNGKVLRYTDPRRFGAWLWTRTLEGHPVLAHLGPEPLSDAFNADYLQQKCAKKKTAIKPWLMDNKLVVGVGNIYASESLFSAGIHPDRLASSLSREECEQLVKVIKLVLLRSIEQGGTTLKDFLQSDGKPGYFAQELQVYGRKGEPCRICGTPVVGTKHAQRATFYCRQCQK</sequence>
<dbReference type="SUPFAM" id="SSF57716">
    <property type="entry name" value="Glucocorticoid receptor-like (DNA-binding domain)"/>
    <property type="match status" value="1"/>
</dbReference>
<dbReference type="InterPro" id="IPR012319">
    <property type="entry name" value="FPG_cat"/>
</dbReference>
<dbReference type="Pfam" id="PF06827">
    <property type="entry name" value="zf-FPG_IleRS"/>
    <property type="match status" value="1"/>
</dbReference>
<keyword evidence="13 15" id="KW-0326">Glycosidase</keyword>
<keyword evidence="5 15" id="KW-0227">DNA damage</keyword>
<dbReference type="InterPro" id="IPR010663">
    <property type="entry name" value="Znf_FPG/IleRS"/>
</dbReference>
<proteinExistence type="inferred from homology"/>
<evidence type="ECO:0000256" key="13">
    <source>
        <dbReference type="ARBA" id="ARBA00023295"/>
    </source>
</evidence>
<dbReference type="Gene3D" id="1.10.8.50">
    <property type="match status" value="1"/>
</dbReference>
<dbReference type="Gene3D" id="3.20.190.10">
    <property type="entry name" value="MutM-like, N-terminal"/>
    <property type="match status" value="1"/>
</dbReference>
<dbReference type="PANTHER" id="PTHR22993:SF9">
    <property type="entry name" value="FORMAMIDOPYRIMIDINE-DNA GLYCOSYLASE"/>
    <property type="match status" value="1"/>
</dbReference>
<name>W8UCZ8_KLEPN</name>
<evidence type="ECO:0000256" key="12">
    <source>
        <dbReference type="ARBA" id="ARBA00023268"/>
    </source>
</evidence>
<evidence type="ECO:0000256" key="3">
    <source>
        <dbReference type="ARBA" id="ARBA00011245"/>
    </source>
</evidence>
<dbReference type="GO" id="GO:0008270">
    <property type="term" value="F:zinc ion binding"/>
    <property type="evidence" value="ECO:0007669"/>
    <property type="project" value="UniProtKB-UniRule"/>
</dbReference>
<accession>W8UCZ8</accession>
<dbReference type="Proteomes" id="UP000019586">
    <property type="component" value="Chromosome"/>
</dbReference>
<dbReference type="FunFam" id="3.20.190.10:FF:000001">
    <property type="entry name" value="Formamidopyrimidine-DNA glycosylase"/>
    <property type="match status" value="1"/>
</dbReference>
<feature type="active site" description="Schiff-base intermediate with DNA" evidence="15">
    <location>
        <position position="33"/>
    </location>
</feature>
<evidence type="ECO:0000256" key="7">
    <source>
        <dbReference type="ARBA" id="ARBA00022801"/>
    </source>
</evidence>
<evidence type="ECO:0000256" key="10">
    <source>
        <dbReference type="ARBA" id="ARBA00023204"/>
    </source>
</evidence>
<dbReference type="EMBL" id="CP006918">
    <property type="protein sequence ID" value="AHM76920.1"/>
    <property type="molecule type" value="Genomic_DNA"/>
</dbReference>
<dbReference type="PROSITE" id="PS01242">
    <property type="entry name" value="ZF_FPG_1"/>
    <property type="match status" value="1"/>
</dbReference>
<protein>
    <recommendedName>
        <fullName evidence="15">Formamidopyrimidine-DNA glycosylase</fullName>
        <shortName evidence="15">Fapy-DNA glycosylase</shortName>
        <ecNumber evidence="15">3.2.2.23</ecNumber>
    </recommendedName>
    <alternativeName>
        <fullName evidence="15">DNA-(apurinic or apyrimidinic site) lyase MutM</fullName>
        <shortName evidence="15">AP lyase MutM</shortName>
        <ecNumber evidence="15">4.2.99.18</ecNumber>
    </alternativeName>
</protein>
<feature type="domain" description="FPG-type" evidence="16">
    <location>
        <begin position="266"/>
        <end position="300"/>
    </location>
</feature>
<evidence type="ECO:0000256" key="2">
    <source>
        <dbReference type="ARBA" id="ARBA00009409"/>
    </source>
</evidence>
<dbReference type="GO" id="GO:0006284">
    <property type="term" value="P:base-excision repair"/>
    <property type="evidence" value="ECO:0007669"/>
    <property type="project" value="InterPro"/>
</dbReference>
<dbReference type="GO" id="GO:0003684">
    <property type="term" value="F:damaged DNA binding"/>
    <property type="evidence" value="ECO:0007669"/>
    <property type="project" value="InterPro"/>
</dbReference>
<dbReference type="HAMAP" id="MF_00103">
    <property type="entry name" value="Fapy_DNA_glycosyl"/>
    <property type="match status" value="1"/>
</dbReference>
<dbReference type="SMART" id="SM01232">
    <property type="entry name" value="H2TH"/>
    <property type="match status" value="1"/>
</dbReference>
<dbReference type="PANTHER" id="PTHR22993">
    <property type="entry name" value="FORMAMIDOPYRIMIDINE-DNA GLYCOSYLASE"/>
    <property type="match status" value="1"/>
</dbReference>
<dbReference type="NCBIfam" id="TIGR00577">
    <property type="entry name" value="fpg"/>
    <property type="match status" value="1"/>
</dbReference>
<comment type="function">
    <text evidence="15">Involved in base excision repair of DNA damaged by oxidation or by mutagenic agents. Acts as DNA glycosylase that recognizes and removes damaged bases. Has a preference for oxidized purines, such as 7,8-dihydro-8-oxoguanine (8-oxoG). Has AP (apurinic/apyrimidinic) lyase activity and introduces nicks in the DNA strand. Cleaves the DNA backbone by beta-delta elimination to generate a single-strand break at the site of the removed base with both 3'- and 5'-phosphates.</text>
</comment>
<dbReference type="GO" id="GO:0034039">
    <property type="term" value="F:8-oxo-7,8-dihydroguanine DNA N-glycosylase activity"/>
    <property type="evidence" value="ECO:0007669"/>
    <property type="project" value="TreeGrafter"/>
</dbReference>
<dbReference type="CDD" id="cd08966">
    <property type="entry name" value="EcFpg-like_N"/>
    <property type="match status" value="1"/>
</dbReference>
<dbReference type="SUPFAM" id="SSF81624">
    <property type="entry name" value="N-terminal domain of MutM-like DNA repair proteins"/>
    <property type="match status" value="1"/>
</dbReference>
<dbReference type="SMART" id="SM00898">
    <property type="entry name" value="Fapy_DNA_glyco"/>
    <property type="match status" value="1"/>
</dbReference>
<keyword evidence="6 15" id="KW-0863">Zinc-finger</keyword>
<dbReference type="FunFam" id="1.10.8.50:FF:000003">
    <property type="entry name" value="Formamidopyrimidine-DNA glycosylase"/>
    <property type="match status" value="1"/>
</dbReference>
<dbReference type="PATRIC" id="fig|1420013.3.peg.133"/>
<keyword evidence="10 15" id="KW-0234">DNA repair</keyword>
<dbReference type="PROSITE" id="PS51068">
    <property type="entry name" value="FPG_CAT"/>
    <property type="match status" value="1"/>
</dbReference>
<dbReference type="EC" id="3.2.2.23" evidence="15"/>
<keyword evidence="12 15" id="KW-0511">Multifunctional enzyme</keyword>
<feature type="binding site" evidence="15">
    <location>
        <position position="121"/>
    </location>
    <ligand>
        <name>DNA</name>
        <dbReference type="ChEBI" id="CHEBI:16991"/>
    </ligand>
</feature>
<dbReference type="GO" id="GO:0140078">
    <property type="term" value="F:class I DNA-(apurinic or apyrimidinic site) endonuclease activity"/>
    <property type="evidence" value="ECO:0007669"/>
    <property type="project" value="UniProtKB-EC"/>
</dbReference>
<dbReference type="PROSITE" id="PS51066">
    <property type="entry name" value="ZF_FPG_2"/>
    <property type="match status" value="1"/>
</dbReference>
<feature type="binding site" evidence="15">
    <location>
        <position position="140"/>
    </location>
    <ligand>
        <name>DNA</name>
        <dbReference type="ChEBI" id="CHEBI:16991"/>
    </ligand>
</feature>
<feature type="active site" description="Proton donor; for delta-elimination activity" evidence="15">
    <location>
        <position position="290"/>
    </location>
</feature>
<evidence type="ECO:0000256" key="8">
    <source>
        <dbReference type="ARBA" id="ARBA00022833"/>
    </source>
</evidence>
<dbReference type="InterPro" id="IPR015887">
    <property type="entry name" value="DNA_glyclase_Znf_dom_DNA_BS"/>
</dbReference>
<dbReference type="InterPro" id="IPR010979">
    <property type="entry name" value="Ribosomal_uS13-like_H2TH"/>
</dbReference>
<evidence type="ECO:0000256" key="6">
    <source>
        <dbReference type="ARBA" id="ARBA00022771"/>
    </source>
</evidence>
<keyword evidence="9 15" id="KW-0238">DNA-binding</keyword>
<dbReference type="InterPro" id="IPR000214">
    <property type="entry name" value="Znf_DNA_glyclase/AP_lyase"/>
</dbReference>
<keyword evidence="4 15" id="KW-0479">Metal-binding</keyword>
<evidence type="ECO:0000256" key="5">
    <source>
        <dbReference type="ARBA" id="ARBA00022763"/>
    </source>
</evidence>
<dbReference type="SUPFAM" id="SSF46946">
    <property type="entry name" value="S13-like H2TH domain"/>
    <property type="match status" value="1"/>
</dbReference>
<comment type="similarity">
    <text evidence="2 15">Belongs to the FPG family.</text>
</comment>
<dbReference type="InterPro" id="IPR035937">
    <property type="entry name" value="FPG_N"/>
</dbReference>
<dbReference type="HOGENOM" id="CLU_038423_1_1_6"/>
<evidence type="ECO:0000256" key="15">
    <source>
        <dbReference type="HAMAP-Rule" id="MF_00103"/>
    </source>
</evidence>
<dbReference type="Pfam" id="PF06831">
    <property type="entry name" value="H2TH"/>
    <property type="match status" value="1"/>
</dbReference>
<organism evidence="18 19">
    <name type="scientific">Klebsiella pneumoniae 30684/NJST258_2</name>
    <dbReference type="NCBI Taxonomy" id="1420013"/>
    <lineage>
        <taxon>Bacteria</taxon>
        <taxon>Pseudomonadati</taxon>
        <taxon>Pseudomonadota</taxon>
        <taxon>Gammaproteobacteria</taxon>
        <taxon>Enterobacterales</taxon>
        <taxon>Enterobacteriaceae</taxon>
        <taxon>Klebsiella/Raoultella group</taxon>
        <taxon>Klebsiella</taxon>
        <taxon>Klebsiella pneumoniae complex</taxon>
    </lineage>
</organism>
<evidence type="ECO:0000256" key="1">
    <source>
        <dbReference type="ARBA" id="ARBA00001668"/>
    </source>
</evidence>
<dbReference type="InterPro" id="IPR020629">
    <property type="entry name" value="FPG_Glyclase"/>
</dbReference>
<keyword evidence="11 15" id="KW-0456">Lyase</keyword>
<dbReference type="EC" id="4.2.99.18" evidence="15"/>
<evidence type="ECO:0000313" key="18">
    <source>
        <dbReference type="EMBL" id="AHM76920.1"/>
    </source>
</evidence>
<feature type="domain" description="Formamidopyrimidine-DNA glycosylase catalytic" evidence="17">
    <location>
        <begin position="33"/>
        <end position="143"/>
    </location>
</feature>
<dbReference type="AlphaFoldDB" id="W8UCZ8"/>